<dbReference type="PANTHER" id="PTHR34697:SF2">
    <property type="entry name" value="PHOSPHATIDYLGLYCEROL LYSYLTRANSFERASE"/>
    <property type="match status" value="1"/>
</dbReference>
<evidence type="ECO:0000313" key="9">
    <source>
        <dbReference type="Proteomes" id="UP001169006"/>
    </source>
</evidence>
<dbReference type="RefSeq" id="WP_302075123.1">
    <property type="nucleotide sequence ID" value="NZ_JAUKWQ010000001.1"/>
</dbReference>
<dbReference type="SUPFAM" id="SSF55729">
    <property type="entry name" value="Acyl-CoA N-acyltransferases (Nat)"/>
    <property type="match status" value="1"/>
</dbReference>
<proteinExistence type="predicted"/>
<reference evidence="8" key="2">
    <citation type="submission" date="2023-07" db="EMBL/GenBank/DDBJ databases">
        <authorList>
            <person name="Sun H."/>
        </authorList>
    </citation>
    <scope>NUCLEOTIDE SEQUENCE</scope>
    <source>
        <strain evidence="8">05753</strain>
    </source>
</reference>
<feature type="transmembrane region" description="Helical" evidence="6">
    <location>
        <begin position="409"/>
        <end position="428"/>
    </location>
</feature>
<sequence>MSTQETHSAPDVTRHPIIALLTRFRVYLTSLIMLAVFAMMAYAVYKLTNEVSYDDVVLALENTSWSAILWATLFTFLSFASLIYYDMNALDYIGKKLPFVPVAVTAFSSYAIGNTAGFGALSGGAIRFRAYSRLGLSPEDIGRVIAFVTLAFGLGLISVSAIASLVTAPRLAVVVGLDPDWLRAYSIIIIAILGSLLFVGRNGKTVRIMRVRLRLPDSLTSSRQFLITAFDIAVSASVLYVLLPETNVGWPTFFAIYATAVGLGVISHVPAGLGVFEAVIIGALNNAVSVDALLGSLLLYRLIYHVVPLTVAIIMIVVSEAREMAQHPVASDISNVAGRISPVLLSAFALMLGTMLIFSSVTPTPDADLDILSDILPLPVVEGAHFISSLLGIALVITSRGLSQRLDGAWWLALISASAAFVFSFLRAVAIFEATFLGVFIVALLLNARRFRRPASLFAPMLNLPWILALLVIVAGATTILLVVYRDVDYSHDLWWQFEFFGEAPRGLRALLGVTIVTSAIAVFSLLRPAFHHPDPLTDEDFKKAVEILEGQNNSDANLVRMGDKRVMFSESGRTFVMYGIQGRSWIALGDPVGEKSETGEMVWRFVERAREAGGRAVFYQVSPALLSFCADAGLRAFKLGELAVVDLQNFELKGGRLAGLRQALSKGRRDGLEFEVVDPPHVRDIVHELRAVSDAWLAHHDTREKTFSLGSFDDDYVSSLPVAILRKEGRAVAFATLFVTDKKSEGSVDIMRFAPDAPKGSMDFLFVSLLEYLKNVGYSSFNLGMAPLSGMSKRDMAPVWDRIGGILYEHGERFYNFKGLRAFKSKFHPRWQPRYLAVAGGTAVVLAVMDVTLIISGGVRGVVGK</sequence>
<dbReference type="InterPro" id="IPR024320">
    <property type="entry name" value="LPG_synthase_C"/>
</dbReference>
<keyword evidence="9" id="KW-1185">Reference proteome</keyword>
<dbReference type="PANTHER" id="PTHR34697">
    <property type="entry name" value="PHOSPHATIDYLGLYCEROL LYSYLTRANSFERASE"/>
    <property type="match status" value="1"/>
</dbReference>
<accession>A0ABT8SSD7</accession>
<evidence type="ECO:0000256" key="4">
    <source>
        <dbReference type="ARBA" id="ARBA00022989"/>
    </source>
</evidence>
<evidence type="ECO:0000256" key="2">
    <source>
        <dbReference type="ARBA" id="ARBA00022475"/>
    </source>
</evidence>
<feature type="transmembrane region" description="Helical" evidence="6">
    <location>
        <begin position="378"/>
        <end position="397"/>
    </location>
</feature>
<feature type="transmembrane region" description="Helical" evidence="6">
    <location>
        <begin position="506"/>
        <end position="527"/>
    </location>
</feature>
<keyword evidence="5 6" id="KW-0472">Membrane</keyword>
<evidence type="ECO:0000256" key="3">
    <source>
        <dbReference type="ARBA" id="ARBA00022692"/>
    </source>
</evidence>
<feature type="domain" description="Phosphatidylglycerol lysyltransferase C-terminal" evidence="7">
    <location>
        <begin position="551"/>
        <end position="838"/>
    </location>
</feature>
<keyword evidence="4 6" id="KW-1133">Transmembrane helix</keyword>
<feature type="transmembrane region" description="Helical" evidence="6">
    <location>
        <begin position="434"/>
        <end position="451"/>
    </location>
</feature>
<evidence type="ECO:0000259" key="7">
    <source>
        <dbReference type="Pfam" id="PF09924"/>
    </source>
</evidence>
<keyword evidence="2" id="KW-1003">Cell membrane</keyword>
<dbReference type="EMBL" id="JAUKWQ010000001">
    <property type="protein sequence ID" value="MDO1580984.1"/>
    <property type="molecule type" value="Genomic_DNA"/>
</dbReference>
<dbReference type="InterPro" id="IPR016181">
    <property type="entry name" value="Acyl_CoA_acyltransferase"/>
</dbReference>
<dbReference type="Proteomes" id="UP001169006">
    <property type="component" value="Unassembled WGS sequence"/>
</dbReference>
<organism evidence="8 9">
    <name type="scientific">Rhizobium oryzicola</name>
    <dbReference type="NCBI Taxonomy" id="1232668"/>
    <lineage>
        <taxon>Bacteria</taxon>
        <taxon>Pseudomonadati</taxon>
        <taxon>Pseudomonadota</taxon>
        <taxon>Alphaproteobacteria</taxon>
        <taxon>Hyphomicrobiales</taxon>
        <taxon>Rhizobiaceae</taxon>
        <taxon>Rhizobium/Agrobacterium group</taxon>
        <taxon>Rhizobium</taxon>
    </lineage>
</organism>
<evidence type="ECO:0000256" key="1">
    <source>
        <dbReference type="ARBA" id="ARBA00004651"/>
    </source>
</evidence>
<dbReference type="InterPro" id="IPR051211">
    <property type="entry name" value="PG_lysyltransferase"/>
</dbReference>
<protein>
    <submittedName>
        <fullName evidence="8">Bifunctional lysylphosphatidylglycerol flippase/synthetase MprF</fullName>
    </submittedName>
</protein>
<evidence type="ECO:0000256" key="6">
    <source>
        <dbReference type="SAM" id="Phobius"/>
    </source>
</evidence>
<feature type="transmembrane region" description="Helical" evidence="6">
    <location>
        <begin position="65"/>
        <end position="85"/>
    </location>
</feature>
<dbReference type="Pfam" id="PF09924">
    <property type="entry name" value="LPG_synthase_C"/>
    <property type="match status" value="1"/>
</dbReference>
<evidence type="ECO:0000256" key="5">
    <source>
        <dbReference type="ARBA" id="ARBA00023136"/>
    </source>
</evidence>
<name>A0ABT8SSD7_9HYPH</name>
<keyword evidence="3 6" id="KW-0812">Transmembrane</keyword>
<evidence type="ECO:0000313" key="8">
    <source>
        <dbReference type="EMBL" id="MDO1580984.1"/>
    </source>
</evidence>
<feature type="transmembrane region" description="Helical" evidence="6">
    <location>
        <begin position="463"/>
        <end position="486"/>
    </location>
</feature>
<feature type="transmembrane region" description="Helical" evidence="6">
    <location>
        <begin position="184"/>
        <end position="203"/>
    </location>
</feature>
<feature type="transmembrane region" description="Helical" evidence="6">
    <location>
        <begin position="144"/>
        <end position="164"/>
    </location>
</feature>
<feature type="transmembrane region" description="Helical" evidence="6">
    <location>
        <begin position="836"/>
        <end position="860"/>
    </location>
</feature>
<reference evidence="8" key="1">
    <citation type="journal article" date="2015" name="Int. J. Syst. Evol. Microbiol.">
        <title>Rhizobium oryzicola sp. nov., potential plant-growth-promoting endophytic bacteria isolated from rice roots.</title>
        <authorList>
            <person name="Zhang X.X."/>
            <person name="Gao J.S."/>
            <person name="Cao Y.H."/>
            <person name="Sheirdil R.A."/>
            <person name="Wang X.C."/>
            <person name="Zhang L."/>
        </authorList>
    </citation>
    <scope>NUCLEOTIDE SEQUENCE</scope>
    <source>
        <strain evidence="8">05753</strain>
    </source>
</reference>
<feature type="transmembrane region" description="Helical" evidence="6">
    <location>
        <begin position="24"/>
        <end position="45"/>
    </location>
</feature>
<gene>
    <name evidence="8" type="primary">mprF</name>
    <name evidence="8" type="ORF">Q2T52_02655</name>
</gene>
<feature type="transmembrane region" description="Helical" evidence="6">
    <location>
        <begin position="340"/>
        <end position="358"/>
    </location>
</feature>
<dbReference type="NCBIfam" id="NF033480">
    <property type="entry name" value="bifunc_MprF"/>
    <property type="match status" value="1"/>
</dbReference>
<feature type="transmembrane region" description="Helical" evidence="6">
    <location>
        <begin position="302"/>
        <end position="319"/>
    </location>
</feature>
<comment type="subcellular location">
    <subcellularLocation>
        <location evidence="1">Cell membrane</location>
        <topology evidence="1">Multi-pass membrane protein</topology>
    </subcellularLocation>
</comment>
<comment type="caution">
    <text evidence="8">The sequence shown here is derived from an EMBL/GenBank/DDBJ whole genome shotgun (WGS) entry which is preliminary data.</text>
</comment>